<feature type="domain" description="UspA" evidence="2">
    <location>
        <begin position="17"/>
        <end position="155"/>
    </location>
</feature>
<evidence type="ECO:0000259" key="2">
    <source>
        <dbReference type="Pfam" id="PF00582"/>
    </source>
</evidence>
<evidence type="ECO:0000313" key="3">
    <source>
        <dbReference type="EMBL" id="SMO97463.1"/>
    </source>
</evidence>
<dbReference type="Gene3D" id="3.40.50.620">
    <property type="entry name" value="HUPs"/>
    <property type="match status" value="1"/>
</dbReference>
<dbReference type="CDD" id="cd00293">
    <property type="entry name" value="USP-like"/>
    <property type="match status" value="1"/>
</dbReference>
<dbReference type="Pfam" id="PF00582">
    <property type="entry name" value="Usp"/>
    <property type="match status" value="1"/>
</dbReference>
<organism evidence="3 4">
    <name type="scientific">Geodermatophilus aquaeductus</name>
    <dbReference type="NCBI Taxonomy" id="1564161"/>
    <lineage>
        <taxon>Bacteria</taxon>
        <taxon>Bacillati</taxon>
        <taxon>Actinomycetota</taxon>
        <taxon>Actinomycetes</taxon>
        <taxon>Geodermatophilales</taxon>
        <taxon>Geodermatophilaceae</taxon>
        <taxon>Geodermatophilus</taxon>
    </lineage>
</organism>
<dbReference type="AlphaFoldDB" id="A0A521FML4"/>
<dbReference type="SUPFAM" id="SSF52402">
    <property type="entry name" value="Adenine nucleotide alpha hydrolases-like"/>
    <property type="match status" value="1"/>
</dbReference>
<dbReference type="Proteomes" id="UP000317484">
    <property type="component" value="Unassembled WGS sequence"/>
</dbReference>
<dbReference type="PANTHER" id="PTHR31964">
    <property type="entry name" value="ADENINE NUCLEOTIDE ALPHA HYDROLASES-LIKE SUPERFAMILY PROTEIN"/>
    <property type="match status" value="1"/>
</dbReference>
<accession>A0A521FML4</accession>
<dbReference type="EMBL" id="FXTJ01000011">
    <property type="protein sequence ID" value="SMO97463.1"/>
    <property type="molecule type" value="Genomic_DNA"/>
</dbReference>
<sequence>MTEHPEQVDESRARGPRVVVGVDGSAGARAALRFAVEDAVRRHVPVEAVIAHRPPEAWMDFDAIGVGGYEEAEAAAAERAETFTAEVLREVPEPHPVIHVTAVLGSAADALIREATGADLLVVGSRGHGGFSTMLLGSTSMQCVLHAPCPVTVVHSSESHHERLHLRRRDGGERVRARRWRFRGAGGHSTGA</sequence>
<dbReference type="PRINTS" id="PR01438">
    <property type="entry name" value="UNVRSLSTRESS"/>
</dbReference>
<dbReference type="PANTHER" id="PTHR31964:SF113">
    <property type="entry name" value="USPA DOMAIN-CONTAINING PROTEIN"/>
    <property type="match status" value="1"/>
</dbReference>
<proteinExistence type="inferred from homology"/>
<dbReference type="InterPro" id="IPR014729">
    <property type="entry name" value="Rossmann-like_a/b/a_fold"/>
</dbReference>
<evidence type="ECO:0000256" key="1">
    <source>
        <dbReference type="ARBA" id="ARBA00008791"/>
    </source>
</evidence>
<dbReference type="RefSeq" id="WP_142460495.1">
    <property type="nucleotide sequence ID" value="NZ_FXTJ01000011.1"/>
</dbReference>
<comment type="similarity">
    <text evidence="1">Belongs to the universal stress protein A family.</text>
</comment>
<reference evidence="3 4" key="1">
    <citation type="submission" date="2017-05" db="EMBL/GenBank/DDBJ databases">
        <authorList>
            <person name="Varghese N."/>
            <person name="Submissions S."/>
        </authorList>
    </citation>
    <scope>NUCLEOTIDE SEQUENCE [LARGE SCALE GENOMIC DNA]</scope>
    <source>
        <strain evidence="3 4">DSM 46834</strain>
    </source>
</reference>
<evidence type="ECO:0000313" key="4">
    <source>
        <dbReference type="Proteomes" id="UP000317484"/>
    </source>
</evidence>
<keyword evidence="4" id="KW-1185">Reference proteome</keyword>
<name>A0A521FML4_9ACTN</name>
<gene>
    <name evidence="3" type="ORF">SAMN06273567_11198</name>
</gene>
<dbReference type="InterPro" id="IPR006016">
    <property type="entry name" value="UspA"/>
</dbReference>
<dbReference type="InterPro" id="IPR006015">
    <property type="entry name" value="Universal_stress_UspA"/>
</dbReference>
<protein>
    <submittedName>
        <fullName evidence="3">Nucleotide-binding universal stress protein, UspA family</fullName>
    </submittedName>
</protein>